<evidence type="ECO:0000313" key="2">
    <source>
        <dbReference type="EMBL" id="TYJ04832.1"/>
    </source>
</evidence>
<keyword evidence="3" id="KW-1185">Reference proteome</keyword>
<sequence>MHELHRRQNKYITFVTPLILILASIFRICCCF</sequence>
<keyword evidence="1" id="KW-0812">Transmembrane</keyword>
<evidence type="ECO:0000313" key="3">
    <source>
        <dbReference type="Proteomes" id="UP000323597"/>
    </source>
</evidence>
<feature type="transmembrane region" description="Helical" evidence="1">
    <location>
        <begin position="12"/>
        <end position="28"/>
    </location>
</feature>
<evidence type="ECO:0000256" key="1">
    <source>
        <dbReference type="SAM" id="Phobius"/>
    </source>
</evidence>
<keyword evidence="1" id="KW-0472">Membrane</keyword>
<accession>A0A5D2WTP9</accession>
<gene>
    <name evidence="2" type="ORF">E1A91_A12G120700v1</name>
</gene>
<proteinExistence type="predicted"/>
<reference evidence="2 3" key="1">
    <citation type="submission" date="2019-07" db="EMBL/GenBank/DDBJ databases">
        <title>WGS assembly of Gossypium mustelinum.</title>
        <authorList>
            <person name="Chen Z.J."/>
            <person name="Sreedasyam A."/>
            <person name="Ando A."/>
            <person name="Song Q."/>
            <person name="De L."/>
            <person name="Hulse-Kemp A."/>
            <person name="Ding M."/>
            <person name="Ye W."/>
            <person name="Kirkbride R."/>
            <person name="Jenkins J."/>
            <person name="Plott C."/>
            <person name="Lovell J."/>
            <person name="Lin Y.-M."/>
            <person name="Vaughn R."/>
            <person name="Liu B."/>
            <person name="Li W."/>
            <person name="Simpson S."/>
            <person name="Scheffler B."/>
            <person name="Saski C."/>
            <person name="Grover C."/>
            <person name="Hu G."/>
            <person name="Conover J."/>
            <person name="Carlson J."/>
            <person name="Shu S."/>
            <person name="Boston L."/>
            <person name="Williams M."/>
            <person name="Peterson D."/>
            <person name="Mcgee K."/>
            <person name="Jones D."/>
            <person name="Wendel J."/>
            <person name="Stelly D."/>
            <person name="Grimwood J."/>
            <person name="Schmutz J."/>
        </authorList>
    </citation>
    <scope>NUCLEOTIDE SEQUENCE [LARGE SCALE GENOMIC DNA]</scope>
    <source>
        <strain evidence="2">1408120.09</strain>
    </source>
</reference>
<organism evidence="2 3">
    <name type="scientific">Gossypium mustelinum</name>
    <name type="common">Cotton</name>
    <name type="synonym">Gossypium caicoense</name>
    <dbReference type="NCBI Taxonomy" id="34275"/>
    <lineage>
        <taxon>Eukaryota</taxon>
        <taxon>Viridiplantae</taxon>
        <taxon>Streptophyta</taxon>
        <taxon>Embryophyta</taxon>
        <taxon>Tracheophyta</taxon>
        <taxon>Spermatophyta</taxon>
        <taxon>Magnoliopsida</taxon>
        <taxon>eudicotyledons</taxon>
        <taxon>Gunneridae</taxon>
        <taxon>Pentapetalae</taxon>
        <taxon>rosids</taxon>
        <taxon>malvids</taxon>
        <taxon>Malvales</taxon>
        <taxon>Malvaceae</taxon>
        <taxon>Malvoideae</taxon>
        <taxon>Gossypium</taxon>
    </lineage>
</organism>
<dbReference type="Proteomes" id="UP000323597">
    <property type="component" value="Chromosome A12"/>
</dbReference>
<name>A0A5D2WTP9_GOSMU</name>
<dbReference type="EMBL" id="CM017647">
    <property type="protein sequence ID" value="TYJ04832.1"/>
    <property type="molecule type" value="Genomic_DNA"/>
</dbReference>
<dbReference type="AlphaFoldDB" id="A0A5D2WTP9"/>
<keyword evidence="1" id="KW-1133">Transmembrane helix</keyword>
<protein>
    <submittedName>
        <fullName evidence="2">Uncharacterized protein</fullName>
    </submittedName>
</protein>